<accession>A0A9Q0UG68</accession>
<sequence length="114" mass="12863">MGLLFFSSALAVSANPEIFSGSLKWVSTKTELFKAVEEEFIVKSLKVCTLSGFKLATREVLLSSKIVFWRIEGVDLDTQMVKNTRKNKEEIAKENTMDLVDLKEKLLCLSISEK</sequence>
<reference evidence="1" key="1">
    <citation type="submission" date="2022-11" db="EMBL/GenBank/DDBJ databases">
        <authorList>
            <person name="Hyden B.L."/>
            <person name="Feng K."/>
            <person name="Yates T."/>
            <person name="Jawdy S."/>
            <person name="Smart L.B."/>
            <person name="Muchero W."/>
        </authorList>
    </citation>
    <scope>NUCLEOTIDE SEQUENCE</scope>
    <source>
        <tissue evidence="1">Shoot tip</tissue>
    </source>
</reference>
<evidence type="ECO:0000313" key="2">
    <source>
        <dbReference type="Proteomes" id="UP001151529"/>
    </source>
</evidence>
<dbReference type="AlphaFoldDB" id="A0A9Q0UG68"/>
<dbReference type="Proteomes" id="UP001151529">
    <property type="component" value="Chromosome 2"/>
</dbReference>
<keyword evidence="2" id="KW-1185">Reference proteome</keyword>
<dbReference type="EMBL" id="JAPFFL010000004">
    <property type="protein sequence ID" value="KAJ6729370.1"/>
    <property type="molecule type" value="Genomic_DNA"/>
</dbReference>
<organism evidence="1 2">
    <name type="scientific">Salix viminalis</name>
    <name type="common">Common osier</name>
    <name type="synonym">Basket willow</name>
    <dbReference type="NCBI Taxonomy" id="40686"/>
    <lineage>
        <taxon>Eukaryota</taxon>
        <taxon>Viridiplantae</taxon>
        <taxon>Streptophyta</taxon>
        <taxon>Embryophyta</taxon>
        <taxon>Tracheophyta</taxon>
        <taxon>Spermatophyta</taxon>
        <taxon>Magnoliopsida</taxon>
        <taxon>eudicotyledons</taxon>
        <taxon>Gunneridae</taxon>
        <taxon>Pentapetalae</taxon>
        <taxon>rosids</taxon>
        <taxon>fabids</taxon>
        <taxon>Malpighiales</taxon>
        <taxon>Salicaceae</taxon>
        <taxon>Saliceae</taxon>
        <taxon>Salix</taxon>
    </lineage>
</organism>
<reference evidence="1" key="2">
    <citation type="journal article" date="2023" name="Int. J. Mol. Sci.">
        <title>De Novo Assembly and Annotation of 11 Diverse Shrub Willow (Salix) Genomes Reveals Novel Gene Organization in Sex-Linked Regions.</title>
        <authorList>
            <person name="Hyden B."/>
            <person name="Feng K."/>
            <person name="Yates T.B."/>
            <person name="Jawdy S."/>
            <person name="Cereghino C."/>
            <person name="Smart L.B."/>
            <person name="Muchero W."/>
        </authorList>
    </citation>
    <scope>NUCLEOTIDE SEQUENCE [LARGE SCALE GENOMIC DNA]</scope>
    <source>
        <tissue evidence="1">Shoot tip</tissue>
    </source>
</reference>
<protein>
    <submittedName>
        <fullName evidence="1">Uncharacterized protein</fullName>
    </submittedName>
</protein>
<evidence type="ECO:0000313" key="1">
    <source>
        <dbReference type="EMBL" id="KAJ6729370.1"/>
    </source>
</evidence>
<gene>
    <name evidence="1" type="ORF">OIU85_020302</name>
</gene>
<comment type="caution">
    <text evidence="1">The sequence shown here is derived from an EMBL/GenBank/DDBJ whole genome shotgun (WGS) entry which is preliminary data.</text>
</comment>
<name>A0A9Q0UG68_SALVM</name>
<proteinExistence type="predicted"/>